<keyword evidence="1" id="KW-1133">Transmembrane helix</keyword>
<feature type="transmembrane region" description="Helical" evidence="1">
    <location>
        <begin position="53"/>
        <end position="78"/>
    </location>
</feature>
<evidence type="ECO:0000256" key="1">
    <source>
        <dbReference type="SAM" id="Phobius"/>
    </source>
</evidence>
<dbReference type="RefSeq" id="WP_379013907.1">
    <property type="nucleotide sequence ID" value="NZ_JBHSDC010000018.1"/>
</dbReference>
<name>A0ABV8PY48_9BACT</name>
<evidence type="ECO:0000313" key="3">
    <source>
        <dbReference type="Proteomes" id="UP001595906"/>
    </source>
</evidence>
<feature type="transmembrane region" description="Helical" evidence="1">
    <location>
        <begin position="12"/>
        <end position="33"/>
    </location>
</feature>
<keyword evidence="1" id="KW-0812">Transmembrane</keyword>
<reference evidence="3" key="1">
    <citation type="journal article" date="2019" name="Int. J. Syst. Evol. Microbiol.">
        <title>The Global Catalogue of Microorganisms (GCM) 10K type strain sequencing project: providing services to taxonomists for standard genome sequencing and annotation.</title>
        <authorList>
            <consortium name="The Broad Institute Genomics Platform"/>
            <consortium name="The Broad Institute Genome Sequencing Center for Infectious Disease"/>
            <person name="Wu L."/>
            <person name="Ma J."/>
        </authorList>
    </citation>
    <scope>NUCLEOTIDE SEQUENCE [LARGE SCALE GENOMIC DNA]</scope>
    <source>
        <strain evidence="3">CECT 8010</strain>
    </source>
</reference>
<organism evidence="2 3">
    <name type="scientific">Parasediminibacterium paludis</name>
    <dbReference type="NCBI Taxonomy" id="908966"/>
    <lineage>
        <taxon>Bacteria</taxon>
        <taxon>Pseudomonadati</taxon>
        <taxon>Bacteroidota</taxon>
        <taxon>Chitinophagia</taxon>
        <taxon>Chitinophagales</taxon>
        <taxon>Chitinophagaceae</taxon>
        <taxon>Parasediminibacterium</taxon>
    </lineage>
</organism>
<protein>
    <submittedName>
        <fullName evidence="2">Uncharacterized protein</fullName>
    </submittedName>
</protein>
<keyword evidence="1" id="KW-0472">Membrane</keyword>
<accession>A0ABV8PY48</accession>
<keyword evidence="3" id="KW-1185">Reference proteome</keyword>
<sequence>MKRYDTRADKLIELYLKSPILVDSFVSIIFFAVSRYKPLFIIKNIDKVNQLNIVSTLIGTCVSLAGFILAALTIIVTFKANIDSKRIETRCSSDNNEQLKVNNNFQSALHLLFSSQRYYNGIVEVFKGALKEFVLVFVVLYLSWVNSDSIKAGTFYGLTQVAVLAVALTITRSLGILFLILKAEDTKRVE</sequence>
<evidence type="ECO:0000313" key="2">
    <source>
        <dbReference type="EMBL" id="MFC4232160.1"/>
    </source>
</evidence>
<gene>
    <name evidence="2" type="ORF">ACFOW1_09675</name>
</gene>
<feature type="transmembrane region" description="Helical" evidence="1">
    <location>
        <begin position="156"/>
        <end position="181"/>
    </location>
</feature>
<feature type="transmembrane region" description="Helical" evidence="1">
    <location>
        <begin position="125"/>
        <end position="144"/>
    </location>
</feature>
<proteinExistence type="predicted"/>
<dbReference type="EMBL" id="JBHSDC010000018">
    <property type="protein sequence ID" value="MFC4232160.1"/>
    <property type="molecule type" value="Genomic_DNA"/>
</dbReference>
<comment type="caution">
    <text evidence="2">The sequence shown here is derived from an EMBL/GenBank/DDBJ whole genome shotgun (WGS) entry which is preliminary data.</text>
</comment>
<dbReference type="Proteomes" id="UP001595906">
    <property type="component" value="Unassembled WGS sequence"/>
</dbReference>